<keyword evidence="3" id="KW-1185">Reference proteome</keyword>
<accession>A0A812EX62</accession>
<dbReference type="InterPro" id="IPR036322">
    <property type="entry name" value="WD40_repeat_dom_sf"/>
</dbReference>
<dbReference type="InterPro" id="IPR040102">
    <property type="entry name" value="WDR41"/>
</dbReference>
<sequence>MLCEEQRYIFLTTGSGFCIYDIQTSKFLVKKSVAHYSKILHLGLVCNGHYLATCSEDGSLRLWGTKPELKSPMSELRSPVTKTPMSHVERFFRVTQSKTPNAIPAMEPDLLGECLGHSGAVQMFLDFGNDGLVTCSVDGMMIAWKNHEYEEMKRCTQILQLQQTDQFIT</sequence>
<proteinExistence type="predicted"/>
<dbReference type="OrthoDB" id="273067at2759"/>
<dbReference type="PANTHER" id="PTHR22805:SF2">
    <property type="entry name" value="WD REPEAT-CONTAINING PROTEIN 41"/>
    <property type="match status" value="1"/>
</dbReference>
<organism evidence="2 3">
    <name type="scientific">Acanthosepion pharaonis</name>
    <name type="common">Pharaoh cuttlefish</name>
    <name type="synonym">Sepia pharaonis</name>
    <dbReference type="NCBI Taxonomy" id="158019"/>
    <lineage>
        <taxon>Eukaryota</taxon>
        <taxon>Metazoa</taxon>
        <taxon>Spiralia</taxon>
        <taxon>Lophotrochozoa</taxon>
        <taxon>Mollusca</taxon>
        <taxon>Cephalopoda</taxon>
        <taxon>Coleoidea</taxon>
        <taxon>Decapodiformes</taxon>
        <taxon>Sepiida</taxon>
        <taxon>Sepiina</taxon>
        <taxon>Sepiidae</taxon>
        <taxon>Acanthosepion</taxon>
    </lineage>
</organism>
<dbReference type="InterPro" id="IPR015943">
    <property type="entry name" value="WD40/YVTN_repeat-like_dom_sf"/>
</dbReference>
<dbReference type="PANTHER" id="PTHR22805">
    <property type="entry name" value="WDR41-RELATED"/>
    <property type="match status" value="1"/>
</dbReference>
<feature type="repeat" description="WD" evidence="1">
    <location>
        <begin position="32"/>
        <end position="63"/>
    </location>
</feature>
<name>A0A812EX62_ACAPH</name>
<dbReference type="AlphaFoldDB" id="A0A812EX62"/>
<reference evidence="2" key="1">
    <citation type="submission" date="2021-01" db="EMBL/GenBank/DDBJ databases">
        <authorList>
            <person name="Li R."/>
            <person name="Bekaert M."/>
        </authorList>
    </citation>
    <scope>NUCLEOTIDE SEQUENCE</scope>
    <source>
        <strain evidence="2">Farmed</strain>
    </source>
</reference>
<comment type="caution">
    <text evidence="2">The sequence shown here is derived from an EMBL/GenBank/DDBJ whole genome shotgun (WGS) entry which is preliminary data.</text>
</comment>
<dbReference type="GO" id="GO:0005765">
    <property type="term" value="C:lysosomal membrane"/>
    <property type="evidence" value="ECO:0007669"/>
    <property type="project" value="TreeGrafter"/>
</dbReference>
<dbReference type="InterPro" id="IPR001680">
    <property type="entry name" value="WD40_rpt"/>
</dbReference>
<protein>
    <submittedName>
        <fullName evidence="2">WDR41</fullName>
    </submittedName>
</protein>
<evidence type="ECO:0000256" key="1">
    <source>
        <dbReference type="PROSITE-ProRule" id="PRU00221"/>
    </source>
</evidence>
<evidence type="ECO:0000313" key="2">
    <source>
        <dbReference type="EMBL" id="CAE1331877.1"/>
    </source>
</evidence>
<dbReference type="EMBL" id="CAHIKZ030005617">
    <property type="protein sequence ID" value="CAE1331877.1"/>
    <property type="molecule type" value="Genomic_DNA"/>
</dbReference>
<dbReference type="SUPFAM" id="SSF50978">
    <property type="entry name" value="WD40 repeat-like"/>
    <property type="match status" value="1"/>
</dbReference>
<keyword evidence="1" id="KW-0853">WD repeat</keyword>
<dbReference type="Gene3D" id="2.130.10.10">
    <property type="entry name" value="YVTN repeat-like/Quinoprotein amine dehydrogenase"/>
    <property type="match status" value="1"/>
</dbReference>
<dbReference type="PROSITE" id="PS50082">
    <property type="entry name" value="WD_REPEATS_2"/>
    <property type="match status" value="1"/>
</dbReference>
<dbReference type="Proteomes" id="UP000597762">
    <property type="component" value="Unassembled WGS sequence"/>
</dbReference>
<dbReference type="Pfam" id="PF25178">
    <property type="entry name" value="Beta-prop_WDR41"/>
    <property type="match status" value="1"/>
</dbReference>
<dbReference type="GO" id="GO:0010506">
    <property type="term" value="P:regulation of autophagy"/>
    <property type="evidence" value="ECO:0007669"/>
    <property type="project" value="InterPro"/>
</dbReference>
<gene>
    <name evidence="2" type="ORF">SPHA_80990</name>
</gene>
<evidence type="ECO:0000313" key="3">
    <source>
        <dbReference type="Proteomes" id="UP000597762"/>
    </source>
</evidence>
<dbReference type="SMART" id="SM00320">
    <property type="entry name" value="WD40"/>
    <property type="match status" value="2"/>
</dbReference>